<dbReference type="Gene3D" id="1.20.120.350">
    <property type="entry name" value="Voltage-gated potassium channels. Chain C"/>
    <property type="match status" value="1"/>
</dbReference>
<name>A0A9P6K121_9FUNG</name>
<sequence length="206" mass="22983">MSQSSYGAIPTDDHETDPINASSEEDTSSTRHRIGEILESKKAHILILILTAIDVALVILQIAASLLHLDDTEEAQWFLEILAHTSLAIVSFFVLEIVFKVYAFGLGFFWTGNPHGMLHLLDALIIIISFLLEVFLKGAEQELGALLIIFRLWRVVKLTGTVAIETVEHNQATVEALEQRIKVLENELKESQGEVQRLRANTADQV</sequence>
<dbReference type="InterPro" id="IPR005821">
    <property type="entry name" value="Ion_trans_dom"/>
</dbReference>
<keyword evidence="6" id="KW-0851">Voltage-gated channel</keyword>
<dbReference type="EMBL" id="JAAAXW010000176">
    <property type="protein sequence ID" value="KAF9541131.1"/>
    <property type="molecule type" value="Genomic_DNA"/>
</dbReference>
<evidence type="ECO:0000256" key="2">
    <source>
        <dbReference type="ARBA" id="ARBA00015897"/>
    </source>
</evidence>
<evidence type="ECO:0000259" key="16">
    <source>
        <dbReference type="Pfam" id="PF00520"/>
    </source>
</evidence>
<evidence type="ECO:0000256" key="6">
    <source>
        <dbReference type="ARBA" id="ARBA00022882"/>
    </source>
</evidence>
<keyword evidence="10 15" id="KW-0472">Membrane</keyword>
<comment type="subcellular location">
    <subcellularLocation>
        <location evidence="1">Cell membrane</location>
        <topology evidence="1">Multi-pass membrane protein</topology>
    </subcellularLocation>
</comment>
<feature type="transmembrane region" description="Helical" evidence="15">
    <location>
        <begin position="116"/>
        <end position="136"/>
    </location>
</feature>
<feature type="transmembrane region" description="Helical" evidence="15">
    <location>
        <begin position="81"/>
        <end position="110"/>
    </location>
</feature>
<dbReference type="Proteomes" id="UP000723463">
    <property type="component" value="Unassembled WGS sequence"/>
</dbReference>
<keyword evidence="8 13" id="KW-0175">Coiled coil</keyword>
<keyword evidence="11" id="KW-0407">Ion channel</keyword>
<evidence type="ECO:0000256" key="7">
    <source>
        <dbReference type="ARBA" id="ARBA00022989"/>
    </source>
</evidence>
<evidence type="ECO:0000256" key="12">
    <source>
        <dbReference type="ARBA" id="ARBA00031989"/>
    </source>
</evidence>
<evidence type="ECO:0000256" key="5">
    <source>
        <dbReference type="ARBA" id="ARBA00022692"/>
    </source>
</evidence>
<evidence type="ECO:0000256" key="10">
    <source>
        <dbReference type="ARBA" id="ARBA00023136"/>
    </source>
</evidence>
<feature type="transmembrane region" description="Helical" evidence="15">
    <location>
        <begin position="45"/>
        <end position="69"/>
    </location>
</feature>
<dbReference type="AlphaFoldDB" id="A0A9P6K121"/>
<dbReference type="PANTHER" id="PTHR46480:SF1">
    <property type="entry name" value="VOLTAGE-GATED HYDROGEN CHANNEL 1"/>
    <property type="match status" value="1"/>
</dbReference>
<keyword evidence="9" id="KW-0406">Ion transport</keyword>
<evidence type="ECO:0000313" key="18">
    <source>
        <dbReference type="Proteomes" id="UP000723463"/>
    </source>
</evidence>
<proteinExistence type="predicted"/>
<feature type="domain" description="Ion transport" evidence="16">
    <location>
        <begin position="46"/>
        <end position="158"/>
    </location>
</feature>
<comment type="caution">
    <text evidence="17">The sequence shown here is derived from an EMBL/GenBank/DDBJ whole genome shotgun (WGS) entry which is preliminary data.</text>
</comment>
<evidence type="ECO:0000256" key="4">
    <source>
        <dbReference type="ARBA" id="ARBA00022475"/>
    </source>
</evidence>
<evidence type="ECO:0000256" key="14">
    <source>
        <dbReference type="SAM" id="MobiDB-lite"/>
    </source>
</evidence>
<evidence type="ECO:0000256" key="8">
    <source>
        <dbReference type="ARBA" id="ARBA00023054"/>
    </source>
</evidence>
<organism evidence="17 18">
    <name type="scientific">Mortierella hygrophila</name>
    <dbReference type="NCBI Taxonomy" id="979708"/>
    <lineage>
        <taxon>Eukaryota</taxon>
        <taxon>Fungi</taxon>
        <taxon>Fungi incertae sedis</taxon>
        <taxon>Mucoromycota</taxon>
        <taxon>Mortierellomycotina</taxon>
        <taxon>Mortierellomycetes</taxon>
        <taxon>Mortierellales</taxon>
        <taxon>Mortierellaceae</taxon>
        <taxon>Mortierella</taxon>
    </lineage>
</organism>
<keyword evidence="4" id="KW-1003">Cell membrane</keyword>
<dbReference type="GO" id="GO:0034702">
    <property type="term" value="C:monoatomic ion channel complex"/>
    <property type="evidence" value="ECO:0007669"/>
    <property type="project" value="UniProtKB-KW"/>
</dbReference>
<evidence type="ECO:0000256" key="3">
    <source>
        <dbReference type="ARBA" id="ARBA00022448"/>
    </source>
</evidence>
<dbReference type="InterPro" id="IPR031846">
    <property type="entry name" value="Hvcn1"/>
</dbReference>
<keyword evidence="7 15" id="KW-1133">Transmembrane helix</keyword>
<reference evidence="17" key="1">
    <citation type="journal article" date="2020" name="Fungal Divers.">
        <title>Resolving the Mortierellaceae phylogeny through synthesis of multi-gene phylogenetics and phylogenomics.</title>
        <authorList>
            <person name="Vandepol N."/>
            <person name="Liber J."/>
            <person name="Desiro A."/>
            <person name="Na H."/>
            <person name="Kennedy M."/>
            <person name="Barry K."/>
            <person name="Grigoriev I.V."/>
            <person name="Miller A.N."/>
            <person name="O'Donnell K."/>
            <person name="Stajich J.E."/>
            <person name="Bonito G."/>
        </authorList>
    </citation>
    <scope>NUCLEOTIDE SEQUENCE</scope>
    <source>
        <strain evidence="17">NRRL 2591</strain>
    </source>
</reference>
<evidence type="ECO:0000256" key="9">
    <source>
        <dbReference type="ARBA" id="ARBA00023065"/>
    </source>
</evidence>
<evidence type="ECO:0000256" key="15">
    <source>
        <dbReference type="SAM" id="Phobius"/>
    </source>
</evidence>
<keyword evidence="18" id="KW-1185">Reference proteome</keyword>
<gene>
    <name evidence="17" type="ORF">EC957_003373</name>
</gene>
<dbReference type="InterPro" id="IPR027359">
    <property type="entry name" value="Volt_channel_dom_sf"/>
</dbReference>
<evidence type="ECO:0000256" key="1">
    <source>
        <dbReference type="ARBA" id="ARBA00004651"/>
    </source>
</evidence>
<dbReference type="PANTHER" id="PTHR46480">
    <property type="entry name" value="F20B24.22"/>
    <property type="match status" value="1"/>
</dbReference>
<evidence type="ECO:0000256" key="11">
    <source>
        <dbReference type="ARBA" id="ARBA00023303"/>
    </source>
</evidence>
<dbReference type="SUPFAM" id="SSF81324">
    <property type="entry name" value="Voltage-gated potassium channels"/>
    <property type="match status" value="1"/>
</dbReference>
<evidence type="ECO:0000313" key="17">
    <source>
        <dbReference type="EMBL" id="KAF9541131.1"/>
    </source>
</evidence>
<dbReference type="Pfam" id="PF00520">
    <property type="entry name" value="Ion_trans"/>
    <property type="match status" value="1"/>
</dbReference>
<dbReference type="GO" id="GO:0030171">
    <property type="term" value="F:voltage-gated proton channel activity"/>
    <property type="evidence" value="ECO:0007669"/>
    <property type="project" value="InterPro"/>
</dbReference>
<feature type="region of interest" description="Disordered" evidence="14">
    <location>
        <begin position="1"/>
        <end position="31"/>
    </location>
</feature>
<protein>
    <recommendedName>
        <fullName evidence="2">Voltage-gated hydrogen channel 1</fullName>
    </recommendedName>
    <alternativeName>
        <fullName evidence="12">Hydrogen voltage-gated channel 1</fullName>
    </alternativeName>
</protein>
<dbReference type="GO" id="GO:0005886">
    <property type="term" value="C:plasma membrane"/>
    <property type="evidence" value="ECO:0007669"/>
    <property type="project" value="UniProtKB-SubCell"/>
</dbReference>
<keyword evidence="5 15" id="KW-0812">Transmembrane</keyword>
<feature type="coiled-coil region" evidence="13">
    <location>
        <begin position="167"/>
        <end position="201"/>
    </location>
</feature>
<keyword evidence="3" id="KW-0813">Transport</keyword>
<accession>A0A9P6K121</accession>
<evidence type="ECO:0000256" key="13">
    <source>
        <dbReference type="SAM" id="Coils"/>
    </source>
</evidence>